<dbReference type="Gene3D" id="1.20.1560.10">
    <property type="entry name" value="ABC transporter type 1, transmembrane domain"/>
    <property type="match status" value="1"/>
</dbReference>
<dbReference type="Pfam" id="PF00664">
    <property type="entry name" value="ABC_membrane"/>
    <property type="match status" value="1"/>
</dbReference>
<keyword evidence="3" id="KW-0547">Nucleotide-binding</keyword>
<evidence type="ECO:0000313" key="10">
    <source>
        <dbReference type="EMBL" id="MDS1270654.1"/>
    </source>
</evidence>
<keyword evidence="5 7" id="KW-1133">Transmembrane helix</keyword>
<dbReference type="SUPFAM" id="SSF52540">
    <property type="entry name" value="P-loop containing nucleoside triphosphate hydrolases"/>
    <property type="match status" value="1"/>
</dbReference>
<dbReference type="InterPro" id="IPR003593">
    <property type="entry name" value="AAA+_ATPase"/>
</dbReference>
<keyword evidence="2 7" id="KW-0812">Transmembrane</keyword>
<feature type="transmembrane region" description="Helical" evidence="7">
    <location>
        <begin position="128"/>
        <end position="149"/>
    </location>
</feature>
<evidence type="ECO:0000313" key="11">
    <source>
        <dbReference type="Proteomes" id="UP001250214"/>
    </source>
</evidence>
<dbReference type="InterPro" id="IPR039421">
    <property type="entry name" value="Type_1_exporter"/>
</dbReference>
<dbReference type="SMART" id="SM00382">
    <property type="entry name" value="AAA"/>
    <property type="match status" value="1"/>
</dbReference>
<evidence type="ECO:0000259" key="9">
    <source>
        <dbReference type="PROSITE" id="PS50929"/>
    </source>
</evidence>
<dbReference type="GO" id="GO:0005524">
    <property type="term" value="F:ATP binding"/>
    <property type="evidence" value="ECO:0007669"/>
    <property type="project" value="UniProtKB-KW"/>
</dbReference>
<evidence type="ECO:0000256" key="6">
    <source>
        <dbReference type="ARBA" id="ARBA00023136"/>
    </source>
</evidence>
<keyword evidence="11" id="KW-1185">Reference proteome</keyword>
<feature type="domain" description="ABC transporter" evidence="8">
    <location>
        <begin position="338"/>
        <end position="573"/>
    </location>
</feature>
<gene>
    <name evidence="10" type="ORF">RIF23_10120</name>
</gene>
<dbReference type="Pfam" id="PF00005">
    <property type="entry name" value="ABC_tran"/>
    <property type="match status" value="1"/>
</dbReference>
<evidence type="ECO:0000256" key="2">
    <source>
        <dbReference type="ARBA" id="ARBA00022692"/>
    </source>
</evidence>
<feature type="transmembrane region" description="Helical" evidence="7">
    <location>
        <begin position="240"/>
        <end position="261"/>
    </location>
</feature>
<dbReference type="PROSITE" id="PS51257">
    <property type="entry name" value="PROKAR_LIPOPROTEIN"/>
    <property type="match status" value="1"/>
</dbReference>
<organism evidence="10 11">
    <name type="scientific">Lipingzhangella rawalii</name>
    <dbReference type="NCBI Taxonomy" id="2055835"/>
    <lineage>
        <taxon>Bacteria</taxon>
        <taxon>Bacillati</taxon>
        <taxon>Actinomycetota</taxon>
        <taxon>Actinomycetes</taxon>
        <taxon>Streptosporangiales</taxon>
        <taxon>Nocardiopsidaceae</taxon>
        <taxon>Lipingzhangella</taxon>
    </lineage>
</organism>
<dbReference type="Proteomes" id="UP001250214">
    <property type="component" value="Unassembled WGS sequence"/>
</dbReference>
<evidence type="ECO:0000256" key="1">
    <source>
        <dbReference type="ARBA" id="ARBA00004651"/>
    </source>
</evidence>
<evidence type="ECO:0000256" key="4">
    <source>
        <dbReference type="ARBA" id="ARBA00022840"/>
    </source>
</evidence>
<accession>A0ABU2H733</accession>
<dbReference type="InterPro" id="IPR011527">
    <property type="entry name" value="ABC1_TM_dom"/>
</dbReference>
<dbReference type="SUPFAM" id="SSF90123">
    <property type="entry name" value="ABC transporter transmembrane region"/>
    <property type="match status" value="1"/>
</dbReference>
<dbReference type="PANTHER" id="PTHR24221:SF646">
    <property type="entry name" value="HAEMOLYSIN SECRETION ATP-BINDING PROTEIN"/>
    <property type="match status" value="1"/>
</dbReference>
<keyword evidence="4 10" id="KW-0067">ATP-binding</keyword>
<dbReference type="PROSITE" id="PS50929">
    <property type="entry name" value="ABC_TM1F"/>
    <property type="match status" value="1"/>
</dbReference>
<evidence type="ECO:0000256" key="7">
    <source>
        <dbReference type="SAM" id="Phobius"/>
    </source>
</evidence>
<dbReference type="PANTHER" id="PTHR24221">
    <property type="entry name" value="ATP-BINDING CASSETTE SUB-FAMILY B"/>
    <property type="match status" value="1"/>
</dbReference>
<dbReference type="EMBL" id="JAVLVT010000004">
    <property type="protein sequence ID" value="MDS1270654.1"/>
    <property type="molecule type" value="Genomic_DNA"/>
</dbReference>
<evidence type="ECO:0000256" key="3">
    <source>
        <dbReference type="ARBA" id="ARBA00022741"/>
    </source>
</evidence>
<dbReference type="InterPro" id="IPR017871">
    <property type="entry name" value="ABC_transporter-like_CS"/>
</dbReference>
<proteinExistence type="predicted"/>
<dbReference type="PROSITE" id="PS00211">
    <property type="entry name" value="ABC_TRANSPORTER_1"/>
    <property type="match status" value="1"/>
</dbReference>
<evidence type="ECO:0000256" key="5">
    <source>
        <dbReference type="ARBA" id="ARBA00022989"/>
    </source>
</evidence>
<dbReference type="Gene3D" id="3.40.50.300">
    <property type="entry name" value="P-loop containing nucleotide triphosphate hydrolases"/>
    <property type="match status" value="1"/>
</dbReference>
<dbReference type="InterPro" id="IPR027417">
    <property type="entry name" value="P-loop_NTPase"/>
</dbReference>
<dbReference type="RefSeq" id="WP_310912206.1">
    <property type="nucleotide sequence ID" value="NZ_JAVLVT010000004.1"/>
</dbReference>
<evidence type="ECO:0000259" key="8">
    <source>
        <dbReference type="PROSITE" id="PS50893"/>
    </source>
</evidence>
<feature type="transmembrane region" description="Helical" evidence="7">
    <location>
        <begin position="55"/>
        <end position="73"/>
    </location>
</feature>
<protein>
    <submittedName>
        <fullName evidence="10">ABC transporter ATP-binding protein</fullName>
    </submittedName>
</protein>
<reference evidence="11" key="1">
    <citation type="submission" date="2023-07" db="EMBL/GenBank/DDBJ databases">
        <title>Novel species in the genus Lipingzhangella isolated from Sambhar Salt Lake.</title>
        <authorList>
            <person name="Jiya N."/>
            <person name="Kajale S."/>
            <person name="Sharma A."/>
        </authorList>
    </citation>
    <scope>NUCLEOTIDE SEQUENCE [LARGE SCALE GENOMIC DNA]</scope>
    <source>
        <strain evidence="11">LS1_29</strain>
    </source>
</reference>
<keyword evidence="6 7" id="KW-0472">Membrane</keyword>
<sequence length="585" mass="62624">MLVRRRLLRFVRQSAPSVLLTVVLALAAAACAFGQAFAVAAALHAAITGSGDAVRALAVFALLVLVRSGLLWGRDLAARSTAENVKRRVRSRLTAKLAELGPAHTVTHPAGSTQTTLGDGVTALQGYVGFYVPQLVVSLLVPAAGVALLMWIDPAVGFAVGLCLLAAPLSRRLWGRILGERGRRHWMAYENFAARIMDALQGMTTLTSLGAGPHYGQRLRRDAEDLYRATMGNLAASSSVYIATGFFFTAGTSVAVALAAVRTAQGHLDALALLLVLWCSIECFRPLHELQNYWHEGFTGLSSGQRIVELLDTEPVVSTPRTPAQPPNARQVATGVELSLTDVTFTYPEAIRPAVHRVWLHVPAGSTQAIVGRSGAGKSTLVHLLTRVFDPDQGQVCIAGIDLRSLDPADARGLTTVVSQDTYLFHGTVAENLRIAHPSASDEELYSAARRARIHEFVRSLPQGYDTVLTERAADLSGGQRQRIAIARALLKDAPVLILDEATASVDGATEALLNEALAELRQGRTTVVIAHRLSTVVSADQIAVLDEGQVVENGTPAELADRDGYWSRLRAAHRESHHAPAGSH</sequence>
<comment type="subcellular location">
    <subcellularLocation>
        <location evidence="1">Cell membrane</location>
        <topology evidence="1">Multi-pass membrane protein</topology>
    </subcellularLocation>
</comment>
<dbReference type="InterPro" id="IPR003439">
    <property type="entry name" value="ABC_transporter-like_ATP-bd"/>
</dbReference>
<feature type="transmembrane region" description="Helical" evidence="7">
    <location>
        <begin position="155"/>
        <end position="174"/>
    </location>
</feature>
<comment type="caution">
    <text evidence="10">The sequence shown here is derived from an EMBL/GenBank/DDBJ whole genome shotgun (WGS) entry which is preliminary data.</text>
</comment>
<name>A0ABU2H733_9ACTN</name>
<dbReference type="PROSITE" id="PS50893">
    <property type="entry name" value="ABC_TRANSPORTER_2"/>
    <property type="match status" value="1"/>
</dbReference>
<feature type="domain" description="ABC transmembrane type-1" evidence="9">
    <location>
        <begin position="19"/>
        <end position="296"/>
    </location>
</feature>
<dbReference type="InterPro" id="IPR036640">
    <property type="entry name" value="ABC1_TM_sf"/>
</dbReference>